<accession>A0A2S4RSI6</accession>
<dbReference type="Gene3D" id="3.30.1330.40">
    <property type="entry name" value="RutC-like"/>
    <property type="match status" value="1"/>
</dbReference>
<comment type="subunit">
    <text evidence="2">Homotrimer.</text>
</comment>
<dbReference type="GO" id="GO:0005829">
    <property type="term" value="C:cytosol"/>
    <property type="evidence" value="ECO:0007669"/>
    <property type="project" value="TreeGrafter"/>
</dbReference>
<evidence type="ECO:0000256" key="2">
    <source>
        <dbReference type="ARBA" id="ARBA00011233"/>
    </source>
</evidence>
<dbReference type="PANTHER" id="PTHR11803:SF39">
    <property type="entry name" value="2-IMINOBUTANOATE_2-IMINOPROPANOATE DEAMINASE"/>
    <property type="match status" value="1"/>
</dbReference>
<dbReference type="GO" id="GO:0019239">
    <property type="term" value="F:deaminase activity"/>
    <property type="evidence" value="ECO:0007669"/>
    <property type="project" value="TreeGrafter"/>
</dbReference>
<comment type="caution">
    <text evidence="3">The sequence shown here is derived from an EMBL/GenBank/DDBJ whole genome shotgun (WGS) entry which is preliminary data.</text>
</comment>
<dbReference type="RefSeq" id="WP_103779594.1">
    <property type="nucleotide sequence ID" value="NZ_PQLX01000009.1"/>
</dbReference>
<dbReference type="OrthoDB" id="9803101at2"/>
<dbReference type="InterPro" id="IPR006056">
    <property type="entry name" value="RidA"/>
</dbReference>
<dbReference type="NCBIfam" id="TIGR00004">
    <property type="entry name" value="Rid family detoxifying hydrolase"/>
    <property type="match status" value="1"/>
</dbReference>
<sequence length="128" mass="13961">MTKVIATENAPQAIGPYIQGARTGNFIFTSGQLPINPQTGSIPECAEGQTRQSLENIQAIIEAGGLTVDNICKITIFVKDLNEFAVINNAYAEFFTQRNASFPARSCVEVSRLPKDVKVEIEAVAWRS</sequence>
<proteinExistence type="inferred from homology"/>
<dbReference type="CDD" id="cd00448">
    <property type="entry name" value="YjgF_YER057c_UK114_family"/>
    <property type="match status" value="1"/>
</dbReference>
<name>A0A2S4RSI6_CITAM</name>
<dbReference type="InterPro" id="IPR035959">
    <property type="entry name" value="RutC-like_sf"/>
</dbReference>
<dbReference type="PROSITE" id="PS01094">
    <property type="entry name" value="UPF0076"/>
    <property type="match status" value="1"/>
</dbReference>
<organism evidence="3 4">
    <name type="scientific">Citrobacter amalonaticus</name>
    <dbReference type="NCBI Taxonomy" id="35703"/>
    <lineage>
        <taxon>Bacteria</taxon>
        <taxon>Pseudomonadati</taxon>
        <taxon>Pseudomonadota</taxon>
        <taxon>Gammaproteobacteria</taxon>
        <taxon>Enterobacterales</taxon>
        <taxon>Enterobacteriaceae</taxon>
        <taxon>Citrobacter</taxon>
    </lineage>
</organism>
<evidence type="ECO:0000313" key="4">
    <source>
        <dbReference type="Proteomes" id="UP000237003"/>
    </source>
</evidence>
<dbReference type="AlphaFoldDB" id="A0A2S4RSI6"/>
<gene>
    <name evidence="3" type="ORF">C3430_21165</name>
</gene>
<comment type="similarity">
    <text evidence="1">Belongs to the RutC family.</text>
</comment>
<reference evidence="3 4" key="1">
    <citation type="submission" date="2018-01" db="EMBL/GenBank/DDBJ databases">
        <title>Complete genome sequences of 14 Citrobacter spp. isolated from plant in Canada.</title>
        <authorList>
            <person name="Bhandare S.G."/>
            <person name="Colavecchio A."/>
            <person name="Jeukens J."/>
            <person name="Emond-Rheault J.-G."/>
            <person name="Freschi L."/>
            <person name="Hamel J."/>
            <person name="Kukavica-Ibrulj I."/>
            <person name="Levesque R."/>
            <person name="Goodridge L."/>
        </authorList>
    </citation>
    <scope>NUCLEOTIDE SEQUENCE [LARGE SCALE GENOMIC DNA]</scope>
    <source>
        <strain evidence="3 4">S1285</strain>
    </source>
</reference>
<dbReference type="Pfam" id="PF01042">
    <property type="entry name" value="Ribonuc_L-PSP"/>
    <property type="match status" value="1"/>
</dbReference>
<evidence type="ECO:0000256" key="1">
    <source>
        <dbReference type="ARBA" id="ARBA00010552"/>
    </source>
</evidence>
<dbReference type="InterPro" id="IPR019897">
    <property type="entry name" value="RidA_CS"/>
</dbReference>
<protein>
    <submittedName>
        <fullName evidence="3">Reactive intermediate/imine deaminase</fullName>
    </submittedName>
</protein>
<dbReference type="EMBL" id="PQLX01000009">
    <property type="protein sequence ID" value="POU62649.1"/>
    <property type="molecule type" value="Genomic_DNA"/>
</dbReference>
<dbReference type="FunFam" id="3.30.1330.40:FF:000001">
    <property type="entry name" value="L-PSP family endoribonuclease"/>
    <property type="match status" value="1"/>
</dbReference>
<dbReference type="SUPFAM" id="SSF55298">
    <property type="entry name" value="YjgF-like"/>
    <property type="match status" value="1"/>
</dbReference>
<dbReference type="Proteomes" id="UP000237003">
    <property type="component" value="Unassembled WGS sequence"/>
</dbReference>
<evidence type="ECO:0000313" key="3">
    <source>
        <dbReference type="EMBL" id="POU62649.1"/>
    </source>
</evidence>
<dbReference type="InterPro" id="IPR006175">
    <property type="entry name" value="YjgF/YER057c/UK114"/>
</dbReference>
<dbReference type="PANTHER" id="PTHR11803">
    <property type="entry name" value="2-IMINOBUTANOATE/2-IMINOPROPANOATE DEAMINASE RIDA"/>
    <property type="match status" value="1"/>
</dbReference>